<evidence type="ECO:0000256" key="13">
    <source>
        <dbReference type="ARBA" id="ARBA00046701"/>
    </source>
</evidence>
<comment type="function">
    <text evidence="12">High-conductance magnesium-selective channel that mediates the influx of magnesium into the mitochondrial matrix. Essential for the splicing of mRNA group II introns in mitochondria by affecting mitochondrial magnesium concentrations, which are critical for group II intron splicing. It also suppresses a variety of mitochondrial intron mutations and its absence may disturb the assembly of mitochondrial membrane complexes.</text>
</comment>
<comment type="subcellular location">
    <subcellularLocation>
        <location evidence="1 14">Mitochondrion inner membrane</location>
        <topology evidence="1 14">Multi-pass membrane protein</topology>
    </subcellularLocation>
</comment>
<dbReference type="InterPro" id="IPR045863">
    <property type="entry name" value="CorA_TM1_TM2"/>
</dbReference>
<dbReference type="Proteomes" id="UP001497383">
    <property type="component" value="Chromosome 1"/>
</dbReference>
<protein>
    <recommendedName>
        <fullName evidence="14">Magnesium transporter</fullName>
    </recommendedName>
</protein>
<evidence type="ECO:0000256" key="4">
    <source>
        <dbReference type="ARBA" id="ARBA00022692"/>
    </source>
</evidence>
<evidence type="ECO:0000256" key="7">
    <source>
        <dbReference type="ARBA" id="ARBA00022946"/>
    </source>
</evidence>
<evidence type="ECO:0000256" key="14">
    <source>
        <dbReference type="RuleBase" id="RU366042"/>
    </source>
</evidence>
<evidence type="ECO:0000256" key="8">
    <source>
        <dbReference type="ARBA" id="ARBA00022989"/>
    </source>
</evidence>
<evidence type="ECO:0000256" key="3">
    <source>
        <dbReference type="ARBA" id="ARBA00022448"/>
    </source>
</evidence>
<dbReference type="EMBL" id="OZ022405">
    <property type="protein sequence ID" value="CAK9436474.1"/>
    <property type="molecule type" value="Genomic_DNA"/>
</dbReference>
<keyword evidence="3 14" id="KW-0813">Transport</keyword>
<evidence type="ECO:0000313" key="17">
    <source>
        <dbReference type="Proteomes" id="UP001497383"/>
    </source>
</evidence>
<evidence type="ECO:0000256" key="15">
    <source>
        <dbReference type="SAM" id="MobiDB-lite"/>
    </source>
</evidence>
<dbReference type="Pfam" id="PF22099">
    <property type="entry name" value="MRS2-like"/>
    <property type="match status" value="1"/>
</dbReference>
<reference evidence="16 17" key="1">
    <citation type="submission" date="2024-03" db="EMBL/GenBank/DDBJ databases">
        <authorList>
            <person name="Brejova B."/>
        </authorList>
    </citation>
    <scope>NUCLEOTIDE SEQUENCE [LARGE SCALE GENOMIC DNA]</scope>
    <source>
        <strain evidence="16 17">CBS 14171</strain>
    </source>
</reference>
<keyword evidence="11 14" id="KW-0472">Membrane</keyword>
<evidence type="ECO:0000256" key="11">
    <source>
        <dbReference type="ARBA" id="ARBA00023136"/>
    </source>
</evidence>
<feature type="compositionally biased region" description="Low complexity" evidence="15">
    <location>
        <begin position="64"/>
        <end position="79"/>
    </location>
</feature>
<feature type="transmembrane region" description="Helical" evidence="14">
    <location>
        <begin position="432"/>
        <end position="453"/>
    </location>
</feature>
<evidence type="ECO:0000256" key="2">
    <source>
        <dbReference type="ARBA" id="ARBA00009765"/>
    </source>
</evidence>
<keyword evidence="10" id="KW-0496">Mitochondrion</keyword>
<dbReference type="CDD" id="cd12823">
    <property type="entry name" value="Mrs2_Mfm1p-like"/>
    <property type="match status" value="1"/>
</dbReference>
<name>A0ABP0ZF78_9ASCO</name>
<evidence type="ECO:0000256" key="9">
    <source>
        <dbReference type="ARBA" id="ARBA00023065"/>
    </source>
</evidence>
<comment type="similarity">
    <text evidence="2 14">Belongs to the CorA metal ion transporter (MIT) (TC 1.A.35) family.</text>
</comment>
<dbReference type="SUPFAM" id="SSF144083">
    <property type="entry name" value="Magnesium transport protein CorA, transmembrane region"/>
    <property type="match status" value="1"/>
</dbReference>
<comment type="subunit">
    <text evidence="13">Homopentamer. Forms homooligomers. Interacts with MFM1.</text>
</comment>
<evidence type="ECO:0000256" key="1">
    <source>
        <dbReference type="ARBA" id="ARBA00004448"/>
    </source>
</evidence>
<sequence length="525" mass="59702">MRQKKIENEKVAPKANKTSLSRPFPLLYTHTMHTMLRQLHRQRPLMPTAKAVCIRCLITKHNKNNFSNNNKTSSSSDSNRIPPVPKPGSNPDPFQHGNHIILNKLKPIQPNDLYVSCTTFDSQGNINAVSRKYPKMQFLKENHLYPRDLRKIDTSSIDVIPMIMIRPSNAILVNLLYIKAIIKKNSVMVFDTSNPEVASKLGIFMYDLEQKLKIASSHAGGGGAAANGNSGMPYEFRALEAVLVSVMSYLEAEIKLYIKSCGMTLSQLEDEVDRKKLQELLIRSKQLSSFHQKAVLIRDVLEDLLENDEDLAGMYLSRPKTKPIDHASGGSGGSNEILDEDVDKNMDNYEDLEMILESYYRQCDEFVQQAGSLLNDIKATEEIVNIILDANRNSLMLYELKITVYTLGFTVATLVPAFYGMNLKNYIEDSNLGFGAVVLFSLIQGALLTWYNFKKLHKVQKLTIMGTNDNSSKILTPYKTKIKRDTSFLHKLIFGGSYRRKKYDWPTSREKDLIWKMINDNKTRK</sequence>
<evidence type="ECO:0000256" key="10">
    <source>
        <dbReference type="ARBA" id="ARBA00023128"/>
    </source>
</evidence>
<accession>A0ABP0ZF78</accession>
<dbReference type="PANTHER" id="PTHR13890">
    <property type="entry name" value="RNA SPLICING PROTEIN MRS2, MITOCHONDRIAL"/>
    <property type="match status" value="1"/>
</dbReference>
<keyword evidence="9 14" id="KW-0406">Ion transport</keyword>
<dbReference type="GeneID" id="92206228"/>
<feature type="region of interest" description="Disordered" evidence="15">
    <location>
        <begin position="64"/>
        <end position="96"/>
    </location>
</feature>
<keyword evidence="5 14" id="KW-0999">Mitochondrion inner membrane</keyword>
<keyword evidence="4 14" id="KW-0812">Transmembrane</keyword>
<dbReference type="RefSeq" id="XP_066827970.1">
    <property type="nucleotide sequence ID" value="XM_066970876.1"/>
</dbReference>
<evidence type="ECO:0000256" key="6">
    <source>
        <dbReference type="ARBA" id="ARBA00022842"/>
    </source>
</evidence>
<keyword evidence="6 14" id="KW-0460">Magnesium</keyword>
<keyword evidence="8 14" id="KW-1133">Transmembrane helix</keyword>
<dbReference type="Gene3D" id="1.20.58.340">
    <property type="entry name" value="Magnesium transport protein CorA, transmembrane region"/>
    <property type="match status" value="1"/>
</dbReference>
<gene>
    <name evidence="16" type="ORF">LODBEIA_P10320</name>
</gene>
<proteinExistence type="inferred from homology"/>
<dbReference type="InterPro" id="IPR039204">
    <property type="entry name" value="MRS2-like"/>
</dbReference>
<organism evidence="16 17">
    <name type="scientific">Lodderomyces beijingensis</name>
    <dbReference type="NCBI Taxonomy" id="1775926"/>
    <lineage>
        <taxon>Eukaryota</taxon>
        <taxon>Fungi</taxon>
        <taxon>Dikarya</taxon>
        <taxon>Ascomycota</taxon>
        <taxon>Saccharomycotina</taxon>
        <taxon>Pichiomycetes</taxon>
        <taxon>Debaryomycetaceae</taxon>
        <taxon>Candida/Lodderomyces clade</taxon>
        <taxon>Lodderomyces</taxon>
    </lineage>
</organism>
<dbReference type="Gene3D" id="2.40.128.330">
    <property type="match status" value="1"/>
</dbReference>
<evidence type="ECO:0000256" key="12">
    <source>
        <dbReference type="ARBA" id="ARBA00046105"/>
    </source>
</evidence>
<evidence type="ECO:0000256" key="5">
    <source>
        <dbReference type="ARBA" id="ARBA00022792"/>
    </source>
</evidence>
<keyword evidence="7" id="KW-0809">Transit peptide</keyword>
<keyword evidence="17" id="KW-1185">Reference proteome</keyword>
<dbReference type="PANTHER" id="PTHR13890:SF27">
    <property type="entry name" value="MAGNESIUM TRANSPORTER MRS2, MITOCHONDRIAL"/>
    <property type="match status" value="1"/>
</dbReference>
<feature type="transmembrane region" description="Helical" evidence="14">
    <location>
        <begin position="402"/>
        <end position="420"/>
    </location>
</feature>
<evidence type="ECO:0000313" key="16">
    <source>
        <dbReference type="EMBL" id="CAK9436474.1"/>
    </source>
</evidence>